<evidence type="ECO:0000313" key="3">
    <source>
        <dbReference type="EMBL" id="HFM96651.1"/>
    </source>
</evidence>
<reference evidence="3" key="1">
    <citation type="journal article" date="2020" name="mSystems">
        <title>Genome- and Community-Level Interaction Insights into Carbon Utilization and Element Cycling Functions of Hydrothermarchaeota in Hydrothermal Sediment.</title>
        <authorList>
            <person name="Zhou Z."/>
            <person name="Liu Y."/>
            <person name="Xu W."/>
            <person name="Pan J."/>
            <person name="Luo Z.H."/>
            <person name="Li M."/>
        </authorList>
    </citation>
    <scope>NUCLEOTIDE SEQUENCE [LARGE SCALE GENOMIC DNA]</scope>
    <source>
        <strain evidence="3">SpSt-418</strain>
    </source>
</reference>
<comment type="caution">
    <text evidence="3">The sequence shown here is derived from an EMBL/GenBank/DDBJ whole genome shotgun (WGS) entry which is preliminary data.</text>
</comment>
<organism evidence="3">
    <name type="scientific">Oscillatoriales cyanobacterium SpSt-418</name>
    <dbReference type="NCBI Taxonomy" id="2282169"/>
    <lineage>
        <taxon>Bacteria</taxon>
        <taxon>Bacillati</taxon>
        <taxon>Cyanobacteriota</taxon>
        <taxon>Cyanophyceae</taxon>
        <taxon>Oscillatoriophycideae</taxon>
        <taxon>Oscillatoriales</taxon>
    </lineage>
</organism>
<accession>A0A7C3KCH4</accession>
<keyword evidence="2" id="KW-0732">Signal</keyword>
<gene>
    <name evidence="3" type="ORF">ENR64_02590</name>
</gene>
<proteinExistence type="predicted"/>
<dbReference type="Gene3D" id="2.30.30.40">
    <property type="entry name" value="SH3 Domains"/>
    <property type="match status" value="1"/>
</dbReference>
<dbReference type="EMBL" id="DSRU01000039">
    <property type="protein sequence ID" value="HFM96651.1"/>
    <property type="molecule type" value="Genomic_DNA"/>
</dbReference>
<feature type="chain" id="PRO_5028483579" evidence="2">
    <location>
        <begin position="26"/>
        <end position="369"/>
    </location>
</feature>
<sequence>MKRFKLMTLAAASASILIASGEAKAQTAGQLQACRNYVLSRQEFRGTPVSAVQVYGRGYNNNNGNRATVDWRITRNYNAQGYCVVNRNGRINQFQVTQNSGSNSSGRLETNWGTTVRAYRARITGGDATLVNRPVQNDKDDIARVRNDEQVTVYREYYERNSRITWLLVEGSNRQRGWINGDRVTDSGSNNGNNGDLETNWGRTVNPFRARITSGTATLVNRPVRDDKEDIAQVQGGELVTVYREYYENSSRTTWYLVEGQRRQRGWINAERVGDGGNNNGGSNNRDVEYNWGRSLSRYTAVSNSDATLVNRPKKDDKQDVAEVSRNEQVTVLREYYESSSRINWYLVRGQDGQEGWINSERISERSPR</sequence>
<feature type="region of interest" description="Disordered" evidence="1">
    <location>
        <begin position="180"/>
        <end position="202"/>
    </location>
</feature>
<feature type="signal peptide" evidence="2">
    <location>
        <begin position="1"/>
        <end position="25"/>
    </location>
</feature>
<protein>
    <submittedName>
        <fullName evidence="3">SH3 domain-containing protein</fullName>
    </submittedName>
</protein>
<evidence type="ECO:0000256" key="1">
    <source>
        <dbReference type="SAM" id="MobiDB-lite"/>
    </source>
</evidence>
<name>A0A7C3KCH4_9CYAN</name>
<evidence type="ECO:0000256" key="2">
    <source>
        <dbReference type="SAM" id="SignalP"/>
    </source>
</evidence>
<dbReference type="AlphaFoldDB" id="A0A7C3KCH4"/>